<protein>
    <submittedName>
        <fullName evidence="4">DUF1553 domain-containing protein</fullName>
    </submittedName>
</protein>
<dbReference type="Pfam" id="PF13385">
    <property type="entry name" value="Laminin_G_3"/>
    <property type="match status" value="1"/>
</dbReference>
<evidence type="ECO:0000313" key="4">
    <source>
        <dbReference type="EMBL" id="MCC9630515.1"/>
    </source>
</evidence>
<feature type="domain" description="DUF1553" evidence="2">
    <location>
        <begin position="798"/>
        <end position="1033"/>
    </location>
</feature>
<dbReference type="PANTHER" id="PTHR35889:SF3">
    <property type="entry name" value="F-BOX DOMAIN-CONTAINING PROTEIN"/>
    <property type="match status" value="1"/>
</dbReference>
<dbReference type="InterPro" id="IPR011444">
    <property type="entry name" value="DUF1549"/>
</dbReference>
<dbReference type="Proteomes" id="UP001139103">
    <property type="component" value="Unassembled WGS sequence"/>
</dbReference>
<dbReference type="SUPFAM" id="SSF49899">
    <property type="entry name" value="Concanavalin A-like lectins/glucanases"/>
    <property type="match status" value="1"/>
</dbReference>
<dbReference type="EMBL" id="JAJKFT010000010">
    <property type="protein sequence ID" value="MCC9630515.1"/>
    <property type="molecule type" value="Genomic_DNA"/>
</dbReference>
<accession>A0A9X1MQI7</accession>
<dbReference type="RefSeq" id="WP_230221720.1">
    <property type="nucleotide sequence ID" value="NZ_JAJKFT010000010.1"/>
</dbReference>
<evidence type="ECO:0000259" key="2">
    <source>
        <dbReference type="Pfam" id="PF07587"/>
    </source>
</evidence>
<feature type="domain" description="DUF1549" evidence="1">
    <location>
        <begin position="190"/>
        <end position="407"/>
    </location>
</feature>
<name>A0A9X1MQI7_9BACT</name>
<gene>
    <name evidence="4" type="ORF">LOC68_19135</name>
</gene>
<evidence type="ECO:0000259" key="3">
    <source>
        <dbReference type="Pfam" id="PF07635"/>
    </source>
</evidence>
<evidence type="ECO:0000313" key="5">
    <source>
        <dbReference type="Proteomes" id="UP001139103"/>
    </source>
</evidence>
<comment type="caution">
    <text evidence="4">The sequence shown here is derived from an EMBL/GenBank/DDBJ whole genome shotgun (WGS) entry which is preliminary data.</text>
</comment>
<dbReference type="PANTHER" id="PTHR35889">
    <property type="entry name" value="CYCLOINULO-OLIGOSACCHARIDE FRUCTANOTRANSFERASE-RELATED"/>
    <property type="match status" value="1"/>
</dbReference>
<dbReference type="InterPro" id="IPR011429">
    <property type="entry name" value="Cyt_c_Planctomycete-type"/>
</dbReference>
<sequence>MNTRTLSSSAYIPVGSYRAYLVVLWGLLGVGLIASSAIAEEERQAFFEAKIRPVLIEHCYSCHNSAKTAEGGLAVDFRQGLLDGGDSGPAIVAGKPKESLLLRAMRHEEIGYEMPKSAPKLSDAVLADFAKWIQLGAFDPRDKAVSTEELASGLPWPQLLETRKLHWSFQPIRSAAPPTVENDAWCYSDVDRFILDRLNSEGLTPSGDAEAEILISRLYFSLIGLPPTPSELQRWKPGLETPDAAQRNAAYALLVDELLARPQFAEHWARHWMDWFRYADTHGSEGDPDIGEAWRYRDYLIRALDADVPYDQLIREHLAGDLLETPRVNQDLQINESAIGPAQWRMVFHGYLPTDALAEKVRFVDDMIDVFSKGTMGLTVSCARCHNHKFDAISQADYYALFGILGSCRPGRSVIDLPEVERTNVEQLTQLKQEIRSRQAQVWSDKLQQANGASLRSLRDALQQKLKEGAALTDAWQELQREWESEQAALQAFVEHPDARDWKFESAAEKSKWFRTGLGLDLNDPAKTAWTVALAGDQVIHDFYPQGVYSHTLSTKHAARFSSDDIRVAKDQAVWVLACGDGKSIGRTVVQHYPRYGNIFPSFRPGKDWKWQKMEVGYWSGDDAFVEISTALDAPAPRDRDERSWFGVREVVIAPSGMAPPTRKHRDAYGLLLAGNATPPQSLEELNERSIVAIRQAIEHWEADKLTSAEADLLSACLEEKVLANKLDGDLQLKDLVSRYRNLENQIPVPQRAPGLAEATPHDQPLYVRGDHKSPDEVIPRRFLEAIDARPYATNASGRLELADSVLAPDNPLTRRVIVNRIWHHMYGAGLVRTPDNFGRMGEEPTHPELLDWLAVKFANEGWSIKTLVREIALSHTWRISSRPSDQARLHDAENRLLSHFPVRRLEAEAIRDSLLQISGEMDGTLYGPPVSGNSNRRSVYVLVKRNDLDPFLRAFDFPEPFTAKGRRDATNVPAQALMLMNDEQVFRMATALAKRTLANSEASDDAERLRLLFQAALGREPSKEESQWAARYLETVALGETQRLQERKRLEGELAEVGRGEERILAAAKDSGRTTVAVEKTPAPFAAWDFSQGLQDSIGGLKLTNVNNVLLRDGVAIVDGSNYLKSEPLKVDLQEKSLEVWVELETLDQGGGGVLSIQTKQGTVFDAIVFGEKAPREWIAGSDHFNRSKMLAGAAETKMLGQPIHMVVTYGSDGTVTAYRDGIRYGESYQVEQLVKFPKGETELTLGLRHLPASDGRFLKGRIHEARVYDRALSAKEVAASFVASPLAGEAESQIAWIYLHNRKQFEELQAQRDAIERQIKSLPGSEQEVRQAAWTDLVRGVLLMKEMIYLQ</sequence>
<dbReference type="Pfam" id="PF07635">
    <property type="entry name" value="PSCyt1"/>
    <property type="match status" value="1"/>
</dbReference>
<reference evidence="4" key="1">
    <citation type="submission" date="2021-11" db="EMBL/GenBank/DDBJ databases">
        <title>Genome sequence.</title>
        <authorList>
            <person name="Sun Q."/>
        </authorList>
    </citation>
    <scope>NUCLEOTIDE SEQUENCE</scope>
    <source>
        <strain evidence="4">JC732</strain>
    </source>
</reference>
<organism evidence="4 5">
    <name type="scientific">Blastopirellula sediminis</name>
    <dbReference type="NCBI Taxonomy" id="2894196"/>
    <lineage>
        <taxon>Bacteria</taxon>
        <taxon>Pseudomonadati</taxon>
        <taxon>Planctomycetota</taxon>
        <taxon>Planctomycetia</taxon>
        <taxon>Pirellulales</taxon>
        <taxon>Pirellulaceae</taxon>
        <taxon>Blastopirellula</taxon>
    </lineage>
</organism>
<dbReference type="InterPro" id="IPR013320">
    <property type="entry name" value="ConA-like_dom_sf"/>
</dbReference>
<dbReference type="Pfam" id="PF07587">
    <property type="entry name" value="PSD1"/>
    <property type="match status" value="1"/>
</dbReference>
<feature type="domain" description="Cytochrome C Planctomycete-type" evidence="3">
    <location>
        <begin position="59"/>
        <end position="116"/>
    </location>
</feature>
<evidence type="ECO:0000259" key="1">
    <source>
        <dbReference type="Pfam" id="PF07583"/>
    </source>
</evidence>
<keyword evidence="5" id="KW-1185">Reference proteome</keyword>
<dbReference type="Pfam" id="PF07583">
    <property type="entry name" value="PSCyt2"/>
    <property type="match status" value="1"/>
</dbReference>
<dbReference type="Gene3D" id="2.60.120.200">
    <property type="match status" value="1"/>
</dbReference>
<proteinExistence type="predicted"/>
<dbReference type="InterPro" id="IPR022655">
    <property type="entry name" value="DUF1553"/>
</dbReference>